<evidence type="ECO:0000313" key="10">
    <source>
        <dbReference type="EMBL" id="QYR54014.1"/>
    </source>
</evidence>
<protein>
    <submittedName>
        <fullName evidence="10">M23 family metallopeptidase</fullName>
    </submittedName>
</protein>
<evidence type="ECO:0000256" key="2">
    <source>
        <dbReference type="ARBA" id="ARBA00022670"/>
    </source>
</evidence>
<dbReference type="Proteomes" id="UP000824755">
    <property type="component" value="Chromosome"/>
</dbReference>
<dbReference type="PANTHER" id="PTHR21666">
    <property type="entry name" value="PEPTIDASE-RELATED"/>
    <property type="match status" value="1"/>
</dbReference>
<dbReference type="Gene3D" id="2.70.70.10">
    <property type="entry name" value="Glucose Permease (Domain IIA)"/>
    <property type="match status" value="1"/>
</dbReference>
<dbReference type="EMBL" id="CP080544">
    <property type="protein sequence ID" value="QYR54014.1"/>
    <property type="molecule type" value="Genomic_DNA"/>
</dbReference>
<keyword evidence="2" id="KW-0645">Protease</keyword>
<dbReference type="InterPro" id="IPR050570">
    <property type="entry name" value="Cell_wall_metabolism_enzyme"/>
</dbReference>
<dbReference type="SUPFAM" id="SSF51261">
    <property type="entry name" value="Duplicated hybrid motif"/>
    <property type="match status" value="1"/>
</dbReference>
<organism evidence="10 11">
    <name type="scientific">Lysobacter soyae</name>
    <dbReference type="NCBI Taxonomy" id="2764185"/>
    <lineage>
        <taxon>Bacteria</taxon>
        <taxon>Pseudomonadati</taxon>
        <taxon>Pseudomonadota</taxon>
        <taxon>Gammaproteobacteria</taxon>
        <taxon>Lysobacterales</taxon>
        <taxon>Lysobacteraceae</taxon>
        <taxon>Lysobacter</taxon>
    </lineage>
</organism>
<feature type="domain" description="M23ase beta-sheet core" evidence="9">
    <location>
        <begin position="113"/>
        <end position="206"/>
    </location>
</feature>
<evidence type="ECO:0000256" key="8">
    <source>
        <dbReference type="SAM" id="Phobius"/>
    </source>
</evidence>
<evidence type="ECO:0000256" key="6">
    <source>
        <dbReference type="ARBA" id="ARBA00023049"/>
    </source>
</evidence>
<dbReference type="RefSeq" id="WP_220380819.1">
    <property type="nucleotide sequence ID" value="NZ_CP080544.1"/>
</dbReference>
<keyword evidence="8" id="KW-0472">Membrane</keyword>
<keyword evidence="6" id="KW-0482">Metalloprotease</keyword>
<keyword evidence="5" id="KW-0862">Zinc</keyword>
<evidence type="ECO:0000256" key="1">
    <source>
        <dbReference type="ARBA" id="ARBA00001947"/>
    </source>
</evidence>
<name>A0ABX8WT69_9GAMM</name>
<keyword evidence="3" id="KW-0479">Metal-binding</keyword>
<evidence type="ECO:0000256" key="3">
    <source>
        <dbReference type="ARBA" id="ARBA00022723"/>
    </source>
</evidence>
<feature type="transmembrane region" description="Helical" evidence="8">
    <location>
        <begin position="6"/>
        <end position="22"/>
    </location>
</feature>
<evidence type="ECO:0000313" key="11">
    <source>
        <dbReference type="Proteomes" id="UP000824755"/>
    </source>
</evidence>
<evidence type="ECO:0000259" key="9">
    <source>
        <dbReference type="Pfam" id="PF01551"/>
    </source>
</evidence>
<keyword evidence="8" id="KW-0812">Transmembrane</keyword>
<sequence>MRGSLIFVMGILIGGAAVYNWAGKQRSFREVAQVTPQPSAGAVDPATPPTQPVGTRPRADLPPDEPAGQFDVAGGTSASTSPLISAGLLIPVQGVTAAQLTDTFTDARSGGRVHDAIDIMAPAGTPVLAADNGTIVKLFNSKLGGTTLYEFDEKGDVAYYYAHLQSYAPGITENVKVKRGDVIGYVGSTGNASPSAPHLHFAVMVLGPEKDWWKGVSINPFPLLGGENKPVAPAATPAVAPTVRP</sequence>
<dbReference type="InterPro" id="IPR011055">
    <property type="entry name" value="Dup_hybrid_motif"/>
</dbReference>
<keyword evidence="8" id="KW-1133">Transmembrane helix</keyword>
<dbReference type="CDD" id="cd12797">
    <property type="entry name" value="M23_peptidase"/>
    <property type="match status" value="1"/>
</dbReference>
<evidence type="ECO:0000256" key="4">
    <source>
        <dbReference type="ARBA" id="ARBA00022801"/>
    </source>
</evidence>
<gene>
    <name evidence="10" type="ORF">H8L67_10170</name>
</gene>
<accession>A0ABX8WT69</accession>
<keyword evidence="4" id="KW-0378">Hydrolase</keyword>
<dbReference type="InterPro" id="IPR016047">
    <property type="entry name" value="M23ase_b-sheet_dom"/>
</dbReference>
<proteinExistence type="predicted"/>
<reference evidence="10 11" key="1">
    <citation type="submission" date="2021-08" db="EMBL/GenBank/DDBJ databases">
        <title>Lysobacter sp. strain CJ11 Genome sequencing and assembly.</title>
        <authorList>
            <person name="Kim I."/>
        </authorList>
    </citation>
    <scope>NUCLEOTIDE SEQUENCE [LARGE SCALE GENOMIC DNA]</scope>
    <source>
        <strain evidence="10 11">CJ11</strain>
    </source>
</reference>
<comment type="cofactor">
    <cofactor evidence="1">
        <name>Zn(2+)</name>
        <dbReference type="ChEBI" id="CHEBI:29105"/>
    </cofactor>
</comment>
<dbReference type="Pfam" id="PF01551">
    <property type="entry name" value="Peptidase_M23"/>
    <property type="match status" value="1"/>
</dbReference>
<dbReference type="PANTHER" id="PTHR21666:SF288">
    <property type="entry name" value="CELL DIVISION PROTEIN YTFB"/>
    <property type="match status" value="1"/>
</dbReference>
<keyword evidence="11" id="KW-1185">Reference proteome</keyword>
<evidence type="ECO:0000256" key="7">
    <source>
        <dbReference type="SAM" id="MobiDB-lite"/>
    </source>
</evidence>
<feature type="region of interest" description="Disordered" evidence="7">
    <location>
        <begin position="33"/>
        <end position="78"/>
    </location>
</feature>
<evidence type="ECO:0000256" key="5">
    <source>
        <dbReference type="ARBA" id="ARBA00022833"/>
    </source>
</evidence>